<feature type="compositionally biased region" description="Acidic residues" evidence="4">
    <location>
        <begin position="1"/>
        <end position="23"/>
    </location>
</feature>
<proteinExistence type="inferred from homology"/>
<reference evidence="6 7" key="1">
    <citation type="submission" date="2024-04" db="EMBL/GenBank/DDBJ databases">
        <title>Tritrichomonas musculus Genome.</title>
        <authorList>
            <person name="Alves-Ferreira E."/>
            <person name="Grigg M."/>
            <person name="Lorenzi H."/>
            <person name="Galac M."/>
        </authorList>
    </citation>
    <scope>NUCLEOTIDE SEQUENCE [LARGE SCALE GENOMIC DNA]</scope>
    <source>
        <strain evidence="6 7">EAF2021</strain>
    </source>
</reference>
<dbReference type="InterPro" id="IPR000834">
    <property type="entry name" value="Peptidase_M14"/>
</dbReference>
<dbReference type="Pfam" id="PF00246">
    <property type="entry name" value="Peptidase_M14"/>
    <property type="match status" value="1"/>
</dbReference>
<dbReference type="Gene3D" id="3.40.630.10">
    <property type="entry name" value="Zn peptidases"/>
    <property type="match status" value="1"/>
</dbReference>
<accession>A0ABR2L6C6</accession>
<evidence type="ECO:0000313" key="7">
    <source>
        <dbReference type="Proteomes" id="UP001470230"/>
    </source>
</evidence>
<name>A0ABR2L6C6_9EUKA</name>
<feature type="region of interest" description="Disordered" evidence="4">
    <location>
        <begin position="1"/>
        <end position="32"/>
    </location>
</feature>
<evidence type="ECO:0000259" key="5">
    <source>
        <dbReference type="PROSITE" id="PS52035"/>
    </source>
</evidence>
<sequence>MSSDGDDDDFTDVTEHLEEEQEPEPQYTTDSLKDSCHYRILGRPPETHSPFSVLSKKPKWPPKLWKIGTLIYDINDPAKCLPPAESPSDLTLRFESRFESGNLSKVYQLGVDSYHCILEYDRNASGSCQWFYFLIRNARKDTRYTFYVSGFHKGKSLYCSGARIFWYSHRQALKDGISWSRGGTNYAYAVTRRLKKKKRASLQFQIKFPYNDDEICLCYALPYTYSDLLKSIEHWQSIAKPGYFKRETLCETDGGRECPILTITNPNSSIPLDKKQCIFLTGRIHPGESNSSYLVHGILDFFMSDDPAAAFLLDRCIVKCVPMMNIDGVVEGFYRVSLSGYDLNRMWQSPDLVLHPVVNRTKALIKQISTERQIAVYLDFHGHSRLHGTFIYGCPNDDDIELRDVEKTLPRVLSFLCDAFSWNHCVFSYPKDRKNASRIIARTEMDIVQSFTIETSFGGVTSGPRAGCLYDELIWKEIGCKCGGAIYHLLNGNESPLVSYVTKEISFLNPRPLPLKNNEERKEVVVNIPEEGNNNIQRSGKLFKQKDDGVGVSLSGYGSLQNGPIGKNVFHIKQLTTFFGVDQSQINSSAKEITAPKWNQLQFVLT</sequence>
<dbReference type="PANTHER" id="PTHR12756">
    <property type="entry name" value="CYTOSOLIC CARBOXYPEPTIDASE"/>
    <property type="match status" value="1"/>
</dbReference>
<dbReference type="Gene3D" id="2.60.40.3120">
    <property type="match status" value="1"/>
</dbReference>
<feature type="active site" description="Proton donor/acceptor" evidence="3">
    <location>
        <position position="454"/>
    </location>
</feature>
<dbReference type="SUPFAM" id="SSF53187">
    <property type="entry name" value="Zn-dependent exopeptidases"/>
    <property type="match status" value="1"/>
</dbReference>
<gene>
    <name evidence="6" type="ORF">M9Y10_000900</name>
</gene>
<evidence type="ECO:0000313" key="6">
    <source>
        <dbReference type="EMBL" id="KAK8898608.1"/>
    </source>
</evidence>
<comment type="caution">
    <text evidence="6">The sequence shown here is derived from an EMBL/GenBank/DDBJ whole genome shotgun (WGS) entry which is preliminary data.</text>
</comment>
<dbReference type="InterPro" id="IPR050821">
    <property type="entry name" value="Cytosolic_carboxypeptidase"/>
</dbReference>
<dbReference type="PROSITE" id="PS52035">
    <property type="entry name" value="PEPTIDASE_M14"/>
    <property type="match status" value="1"/>
</dbReference>
<comment type="similarity">
    <text evidence="2 3">Belongs to the peptidase M14 family.</text>
</comment>
<organism evidence="6 7">
    <name type="scientific">Tritrichomonas musculus</name>
    <dbReference type="NCBI Taxonomy" id="1915356"/>
    <lineage>
        <taxon>Eukaryota</taxon>
        <taxon>Metamonada</taxon>
        <taxon>Parabasalia</taxon>
        <taxon>Tritrichomonadida</taxon>
        <taxon>Tritrichomonadidae</taxon>
        <taxon>Tritrichomonas</taxon>
    </lineage>
</organism>
<dbReference type="EMBL" id="JAPFFF010000001">
    <property type="protein sequence ID" value="KAK8898608.1"/>
    <property type="molecule type" value="Genomic_DNA"/>
</dbReference>
<feature type="domain" description="Peptidase M14" evidence="5">
    <location>
        <begin position="221"/>
        <end position="489"/>
    </location>
</feature>
<keyword evidence="7" id="KW-1185">Reference proteome</keyword>
<evidence type="ECO:0000256" key="3">
    <source>
        <dbReference type="PROSITE-ProRule" id="PRU01379"/>
    </source>
</evidence>
<protein>
    <recommendedName>
        <fullName evidence="5">Peptidase M14 domain-containing protein</fullName>
    </recommendedName>
</protein>
<dbReference type="Proteomes" id="UP001470230">
    <property type="component" value="Unassembled WGS sequence"/>
</dbReference>
<comment type="cofactor">
    <cofactor evidence="1">
        <name>Zn(2+)</name>
        <dbReference type="ChEBI" id="CHEBI:29105"/>
    </cofactor>
</comment>
<dbReference type="PANTHER" id="PTHR12756:SF11">
    <property type="entry name" value="CYTOSOLIC CARBOXYPEPTIDASE 1"/>
    <property type="match status" value="1"/>
</dbReference>
<evidence type="ECO:0000256" key="1">
    <source>
        <dbReference type="ARBA" id="ARBA00001947"/>
    </source>
</evidence>
<evidence type="ECO:0000256" key="2">
    <source>
        <dbReference type="ARBA" id="ARBA00005988"/>
    </source>
</evidence>
<evidence type="ECO:0000256" key="4">
    <source>
        <dbReference type="SAM" id="MobiDB-lite"/>
    </source>
</evidence>